<dbReference type="OrthoDB" id="6110820at2759"/>
<accession>R7TSC9</accession>
<protein>
    <recommendedName>
        <fullName evidence="1">DUF5641 domain-containing protein</fullName>
    </recommendedName>
</protein>
<organism evidence="2">
    <name type="scientific">Capitella teleta</name>
    <name type="common">Polychaete worm</name>
    <dbReference type="NCBI Taxonomy" id="283909"/>
    <lineage>
        <taxon>Eukaryota</taxon>
        <taxon>Metazoa</taxon>
        <taxon>Spiralia</taxon>
        <taxon>Lophotrochozoa</taxon>
        <taxon>Annelida</taxon>
        <taxon>Polychaeta</taxon>
        <taxon>Sedentaria</taxon>
        <taxon>Scolecida</taxon>
        <taxon>Capitellidae</taxon>
        <taxon>Capitella</taxon>
    </lineage>
</organism>
<dbReference type="EMBL" id="KB308810">
    <property type="protein sequence ID" value="ELT96512.1"/>
    <property type="molecule type" value="Genomic_DNA"/>
</dbReference>
<evidence type="ECO:0000259" key="1">
    <source>
        <dbReference type="Pfam" id="PF18701"/>
    </source>
</evidence>
<dbReference type="HOGENOM" id="CLU_211840_0_0_1"/>
<evidence type="ECO:0000313" key="2">
    <source>
        <dbReference type="EMBL" id="ELT96512.1"/>
    </source>
</evidence>
<sequence length="62" mass="6988">MPNLSVGDVVLVNDGTPRGQWPMARIVEVHPDKEGVVRVVSIRMRGRIFARLVHKLCLLEQV</sequence>
<dbReference type="PANTHER" id="PTHR47331">
    <property type="entry name" value="PHD-TYPE DOMAIN-CONTAINING PROTEIN"/>
    <property type="match status" value="1"/>
</dbReference>
<evidence type="ECO:0000313" key="3">
    <source>
        <dbReference type="EnsemblMetazoa" id="CapteP143021"/>
    </source>
</evidence>
<keyword evidence="4" id="KW-1185">Reference proteome</keyword>
<dbReference type="STRING" id="283909.R7TSC9"/>
<reference evidence="2 4" key="2">
    <citation type="journal article" date="2013" name="Nature">
        <title>Insights into bilaterian evolution from three spiralian genomes.</title>
        <authorList>
            <person name="Simakov O."/>
            <person name="Marletaz F."/>
            <person name="Cho S.J."/>
            <person name="Edsinger-Gonzales E."/>
            <person name="Havlak P."/>
            <person name="Hellsten U."/>
            <person name="Kuo D.H."/>
            <person name="Larsson T."/>
            <person name="Lv J."/>
            <person name="Arendt D."/>
            <person name="Savage R."/>
            <person name="Osoegawa K."/>
            <person name="de Jong P."/>
            <person name="Grimwood J."/>
            <person name="Chapman J.A."/>
            <person name="Shapiro H."/>
            <person name="Aerts A."/>
            <person name="Otillar R.P."/>
            <person name="Terry A.Y."/>
            <person name="Boore J.L."/>
            <person name="Grigoriev I.V."/>
            <person name="Lindberg D.R."/>
            <person name="Seaver E.C."/>
            <person name="Weisblat D.A."/>
            <person name="Putnam N.H."/>
            <person name="Rokhsar D.S."/>
        </authorList>
    </citation>
    <scope>NUCLEOTIDE SEQUENCE</scope>
    <source>
        <strain evidence="2 4">I ESC-2004</strain>
    </source>
</reference>
<dbReference type="EMBL" id="AMQN01002264">
    <property type="status" value="NOT_ANNOTATED_CDS"/>
    <property type="molecule type" value="Genomic_DNA"/>
</dbReference>
<dbReference type="InterPro" id="IPR040676">
    <property type="entry name" value="DUF5641"/>
</dbReference>
<dbReference type="Pfam" id="PF18701">
    <property type="entry name" value="DUF5641"/>
    <property type="match status" value="1"/>
</dbReference>
<gene>
    <name evidence="2" type="ORF">CAPTEDRAFT_143021</name>
</gene>
<dbReference type="PANTHER" id="PTHR47331:SF1">
    <property type="entry name" value="GAG-LIKE PROTEIN"/>
    <property type="match status" value="1"/>
</dbReference>
<evidence type="ECO:0000313" key="4">
    <source>
        <dbReference type="Proteomes" id="UP000014760"/>
    </source>
</evidence>
<reference evidence="3" key="3">
    <citation type="submission" date="2015-06" db="UniProtKB">
        <authorList>
            <consortium name="EnsemblMetazoa"/>
        </authorList>
    </citation>
    <scope>IDENTIFICATION</scope>
</reference>
<reference evidence="4" key="1">
    <citation type="submission" date="2012-12" db="EMBL/GenBank/DDBJ databases">
        <authorList>
            <person name="Hellsten U."/>
            <person name="Grimwood J."/>
            <person name="Chapman J.A."/>
            <person name="Shapiro H."/>
            <person name="Aerts A."/>
            <person name="Otillar R.P."/>
            <person name="Terry A.Y."/>
            <person name="Boore J.L."/>
            <person name="Simakov O."/>
            <person name="Marletaz F."/>
            <person name="Cho S.-J."/>
            <person name="Edsinger-Gonzales E."/>
            <person name="Havlak P."/>
            <person name="Kuo D.-H."/>
            <person name="Larsson T."/>
            <person name="Lv J."/>
            <person name="Arendt D."/>
            <person name="Savage R."/>
            <person name="Osoegawa K."/>
            <person name="de Jong P."/>
            <person name="Lindberg D.R."/>
            <person name="Seaver E.C."/>
            <person name="Weisblat D.A."/>
            <person name="Putnam N.H."/>
            <person name="Grigoriev I.V."/>
            <person name="Rokhsar D.S."/>
        </authorList>
    </citation>
    <scope>NUCLEOTIDE SEQUENCE</scope>
    <source>
        <strain evidence="4">I ESC-2004</strain>
    </source>
</reference>
<proteinExistence type="predicted"/>
<dbReference type="AlphaFoldDB" id="R7TSC9"/>
<name>R7TSC9_CAPTE</name>
<feature type="domain" description="DUF5641" evidence="1">
    <location>
        <begin position="2"/>
        <end position="59"/>
    </location>
</feature>
<dbReference type="Proteomes" id="UP000014760">
    <property type="component" value="Unassembled WGS sequence"/>
</dbReference>
<dbReference type="EnsemblMetazoa" id="CapteT143021">
    <property type="protein sequence ID" value="CapteP143021"/>
    <property type="gene ID" value="CapteG143021"/>
</dbReference>